<protein>
    <submittedName>
        <fullName evidence="2">Uncharacterized protein</fullName>
    </submittedName>
</protein>
<reference evidence="2" key="1">
    <citation type="submission" date="2019-12" db="UniProtKB">
        <authorList>
            <consortium name="WormBaseParasite"/>
        </authorList>
    </citation>
    <scope>IDENTIFICATION</scope>
</reference>
<keyword evidence="1" id="KW-1185">Reference proteome</keyword>
<name>A0A5S6QFR6_TRIMR</name>
<sequence length="202" mass="22972">MHARQARHAGQARPLFDLAFAVCHSATVIRRDRHQQSKRPWIFDLLVVVIHCTLRAPDAVGPIKRQNLVAANRIGPKASPDGRSHSSAPFPFGRPLPPFDHQTAPRFDHSSIEMHYIFLPNNFFYANALAAKPDQPLVLWLSAAEAGLKPRNRICNFSRKQSLLRSIQSTRLCGVNEKYAWERQPSRVDKFQRSPVGHVEWT</sequence>
<proteinExistence type="predicted"/>
<accession>A0A5S6QFR6</accession>
<organism evidence="1 2">
    <name type="scientific">Trichuris muris</name>
    <name type="common">Mouse whipworm</name>
    <dbReference type="NCBI Taxonomy" id="70415"/>
    <lineage>
        <taxon>Eukaryota</taxon>
        <taxon>Metazoa</taxon>
        <taxon>Ecdysozoa</taxon>
        <taxon>Nematoda</taxon>
        <taxon>Enoplea</taxon>
        <taxon>Dorylaimia</taxon>
        <taxon>Trichinellida</taxon>
        <taxon>Trichuridae</taxon>
        <taxon>Trichuris</taxon>
    </lineage>
</organism>
<dbReference type="WBParaSite" id="TMUE_1000005737.1">
    <property type="protein sequence ID" value="TMUE_1000005737.1"/>
    <property type="gene ID" value="WBGene00299351"/>
</dbReference>
<dbReference type="Proteomes" id="UP000046395">
    <property type="component" value="Unassembled WGS sequence"/>
</dbReference>
<evidence type="ECO:0000313" key="2">
    <source>
        <dbReference type="WBParaSite" id="TMUE_1000005737.1"/>
    </source>
</evidence>
<dbReference type="AlphaFoldDB" id="A0A5S6QFR6"/>
<evidence type="ECO:0000313" key="1">
    <source>
        <dbReference type="Proteomes" id="UP000046395"/>
    </source>
</evidence>